<dbReference type="KEGG" id="acan:ACA1_055960"/>
<dbReference type="AlphaFoldDB" id="L8H6M8"/>
<organism evidence="2 3">
    <name type="scientific">Acanthamoeba castellanii (strain ATCC 30010 / Neff)</name>
    <dbReference type="NCBI Taxonomy" id="1257118"/>
    <lineage>
        <taxon>Eukaryota</taxon>
        <taxon>Amoebozoa</taxon>
        <taxon>Discosea</taxon>
        <taxon>Longamoebia</taxon>
        <taxon>Centramoebida</taxon>
        <taxon>Acanthamoebidae</taxon>
        <taxon>Acanthamoeba</taxon>
    </lineage>
</organism>
<feature type="compositionally biased region" description="Basic residues" evidence="1">
    <location>
        <begin position="1"/>
        <end position="20"/>
    </location>
</feature>
<sequence>MQDHHHHAYHQHADHHHHQQQHAYSPAPQQHYAYPPVVGPPYGGAVNEVHVYHHAAPSFPEYVPDELRGRVADGDYVAHIRQLNSDLSRASWGPCCHVV</sequence>
<dbReference type="RefSeq" id="XP_004344213.1">
    <property type="nucleotide sequence ID" value="XM_004344163.1"/>
</dbReference>
<evidence type="ECO:0000313" key="2">
    <source>
        <dbReference type="EMBL" id="ELR20810.1"/>
    </source>
</evidence>
<protein>
    <submittedName>
        <fullName evidence="2">Uncharacterized protein</fullName>
    </submittedName>
</protein>
<evidence type="ECO:0000256" key="1">
    <source>
        <dbReference type="SAM" id="MobiDB-lite"/>
    </source>
</evidence>
<feature type="compositionally biased region" description="Low complexity" evidence="1">
    <location>
        <begin position="21"/>
        <end position="36"/>
    </location>
</feature>
<keyword evidence="3" id="KW-1185">Reference proteome</keyword>
<name>L8H6M8_ACACF</name>
<dbReference type="VEuPathDB" id="AmoebaDB:ACA1_055960"/>
<feature type="region of interest" description="Disordered" evidence="1">
    <location>
        <begin position="1"/>
        <end position="38"/>
    </location>
</feature>
<reference evidence="2 3" key="1">
    <citation type="journal article" date="2013" name="Genome Biol.">
        <title>Genome of Acanthamoeba castellanii highlights extensive lateral gene transfer and early evolution of tyrosine kinase signaling.</title>
        <authorList>
            <person name="Clarke M."/>
            <person name="Lohan A.J."/>
            <person name="Liu B."/>
            <person name="Lagkouvardos I."/>
            <person name="Roy S."/>
            <person name="Zafar N."/>
            <person name="Bertelli C."/>
            <person name="Schilde C."/>
            <person name="Kianianmomeni A."/>
            <person name="Burglin T.R."/>
            <person name="Frech C."/>
            <person name="Turcotte B."/>
            <person name="Kopec K.O."/>
            <person name="Synnott J.M."/>
            <person name="Choo C."/>
            <person name="Paponov I."/>
            <person name="Finkler A."/>
            <person name="Soon Heng Tan C."/>
            <person name="Hutchins A.P."/>
            <person name="Weinmeier T."/>
            <person name="Rattei T."/>
            <person name="Chu J.S."/>
            <person name="Gimenez G."/>
            <person name="Irimia M."/>
            <person name="Rigden D.J."/>
            <person name="Fitzpatrick D.A."/>
            <person name="Lorenzo-Morales J."/>
            <person name="Bateman A."/>
            <person name="Chiu C.H."/>
            <person name="Tang P."/>
            <person name="Hegemann P."/>
            <person name="Fromm H."/>
            <person name="Raoult D."/>
            <person name="Greub G."/>
            <person name="Miranda-Saavedra D."/>
            <person name="Chen N."/>
            <person name="Nash P."/>
            <person name="Ginger M.L."/>
            <person name="Horn M."/>
            <person name="Schaap P."/>
            <person name="Caler L."/>
            <person name="Loftus B."/>
        </authorList>
    </citation>
    <scope>NUCLEOTIDE SEQUENCE [LARGE SCALE GENOMIC DNA]</scope>
    <source>
        <strain evidence="2 3">Neff</strain>
    </source>
</reference>
<evidence type="ECO:0000313" key="3">
    <source>
        <dbReference type="Proteomes" id="UP000011083"/>
    </source>
</evidence>
<gene>
    <name evidence="2" type="ORF">ACA1_055960</name>
</gene>
<accession>L8H6M8</accession>
<dbReference type="Proteomes" id="UP000011083">
    <property type="component" value="Unassembled WGS sequence"/>
</dbReference>
<dbReference type="EMBL" id="KB007909">
    <property type="protein sequence ID" value="ELR20810.1"/>
    <property type="molecule type" value="Genomic_DNA"/>
</dbReference>
<dbReference type="GeneID" id="14921680"/>
<proteinExistence type="predicted"/>